<dbReference type="InterPro" id="IPR002938">
    <property type="entry name" value="FAD-bd"/>
</dbReference>
<dbReference type="SUPFAM" id="SSF51905">
    <property type="entry name" value="FAD/NAD(P)-binding domain"/>
    <property type="match status" value="1"/>
</dbReference>
<keyword evidence="6" id="KW-1185">Reference proteome</keyword>
<evidence type="ECO:0000313" key="6">
    <source>
        <dbReference type="Proteomes" id="UP000503462"/>
    </source>
</evidence>
<keyword evidence="3" id="KW-0560">Oxidoreductase</keyword>
<dbReference type="FunFam" id="3.50.50.60:FF:000153">
    <property type="entry name" value="Salicylate hydroxylase, putative"/>
    <property type="match status" value="1"/>
</dbReference>
<dbReference type="PANTHER" id="PTHR46720">
    <property type="entry name" value="HYDROXYLASE, PUTATIVE (AFU_ORTHOLOGUE AFUA_3G01460)-RELATED"/>
    <property type="match status" value="1"/>
</dbReference>
<dbReference type="GO" id="GO:0071949">
    <property type="term" value="F:FAD binding"/>
    <property type="evidence" value="ECO:0007669"/>
    <property type="project" value="InterPro"/>
</dbReference>
<name>A0A6H0Y0J6_9PEZI</name>
<dbReference type="EMBL" id="CP051142">
    <property type="protein sequence ID" value="QIX00456.1"/>
    <property type="molecule type" value="Genomic_DNA"/>
</dbReference>
<feature type="domain" description="FAD-binding" evidence="4">
    <location>
        <begin position="157"/>
        <end position="369"/>
    </location>
</feature>
<gene>
    <name evidence="5" type="ORF">AMS68_005973</name>
</gene>
<dbReference type="PANTHER" id="PTHR46720:SF3">
    <property type="entry name" value="FAD-BINDING DOMAIN-CONTAINING PROTEIN-RELATED"/>
    <property type="match status" value="1"/>
</dbReference>
<keyword evidence="2" id="KW-0274">FAD</keyword>
<keyword evidence="1" id="KW-0285">Flavoprotein</keyword>
<dbReference type="GO" id="GO:0016491">
    <property type="term" value="F:oxidoreductase activity"/>
    <property type="evidence" value="ECO:0007669"/>
    <property type="project" value="UniProtKB-KW"/>
</dbReference>
<dbReference type="InterPro" id="IPR036188">
    <property type="entry name" value="FAD/NAD-bd_sf"/>
</dbReference>
<evidence type="ECO:0000256" key="3">
    <source>
        <dbReference type="ARBA" id="ARBA00023002"/>
    </source>
</evidence>
<evidence type="ECO:0000256" key="2">
    <source>
        <dbReference type="ARBA" id="ARBA00022827"/>
    </source>
</evidence>
<dbReference type="SUPFAM" id="SSF54373">
    <property type="entry name" value="FAD-linked reductases, C-terminal domain"/>
    <property type="match status" value="1"/>
</dbReference>
<accession>A0A6H0Y0J6</accession>
<organism evidence="5 6">
    <name type="scientific">Peltaster fructicola</name>
    <dbReference type="NCBI Taxonomy" id="286661"/>
    <lineage>
        <taxon>Eukaryota</taxon>
        <taxon>Fungi</taxon>
        <taxon>Dikarya</taxon>
        <taxon>Ascomycota</taxon>
        <taxon>Pezizomycotina</taxon>
        <taxon>Dothideomycetes</taxon>
        <taxon>Dothideomycetes incertae sedis</taxon>
        <taxon>Peltaster</taxon>
    </lineage>
</organism>
<dbReference type="Gene3D" id="3.50.50.60">
    <property type="entry name" value="FAD/NAD(P)-binding domain"/>
    <property type="match status" value="1"/>
</dbReference>
<dbReference type="Pfam" id="PF01494">
    <property type="entry name" value="FAD_binding_3"/>
    <property type="match status" value="1"/>
</dbReference>
<evidence type="ECO:0000259" key="4">
    <source>
        <dbReference type="Pfam" id="PF01494"/>
    </source>
</evidence>
<dbReference type="AlphaFoldDB" id="A0A6H0Y0J6"/>
<dbReference type="Proteomes" id="UP000503462">
    <property type="component" value="Chromosome 4"/>
</dbReference>
<protein>
    <recommendedName>
        <fullName evidence="4">FAD-binding domain-containing protein</fullName>
    </recommendedName>
</protein>
<dbReference type="InterPro" id="IPR051104">
    <property type="entry name" value="FAD_monoxygenase"/>
</dbReference>
<dbReference type="Pfam" id="PF13450">
    <property type="entry name" value="NAD_binding_8"/>
    <property type="match status" value="1"/>
</dbReference>
<proteinExistence type="predicted"/>
<evidence type="ECO:0000256" key="1">
    <source>
        <dbReference type="ARBA" id="ARBA00022630"/>
    </source>
</evidence>
<dbReference type="OrthoDB" id="417877at2759"/>
<evidence type="ECO:0000313" key="5">
    <source>
        <dbReference type="EMBL" id="QIX00456.1"/>
    </source>
</evidence>
<dbReference type="GO" id="GO:0044550">
    <property type="term" value="P:secondary metabolite biosynthetic process"/>
    <property type="evidence" value="ECO:0007669"/>
    <property type="project" value="TreeGrafter"/>
</dbReference>
<sequence length="434" mass="47423">MSASKDFEIAIVGSGIAGMSLAAALVHRGIKVQVYEAAHHFGEIGAGVAFTPNATQAMTICSPNMHDGFLRVATPNLWPSKANVYFDFYDGFGDGKGNAPKDKLFTSTARHGMQGCHRAHFLDELVKLVPPEIAHFGKRLDDYIEREDGRIVMHFRDGTTAEADAIIGADGIKSKVREIMFGATHPCAQPSFTQTCAYRGVVPMELAIKAIGEEKAQNSSLYMGPGGHVLTLPINQGKLLNIVAFHRSWENWEDSIHLTKPAKREDALRDFATFGDDVKQLLRLTNENLDVWAIFDTGDNPPPYYNKGRVCIHGDSAHATTPHHGSGAGFCVEGSAIMAELLGNPRVKTAKDLEVVFKVYNAVRRQRTMWLVQSSRVLGKAYDWQLEGTGRDAARIEAELAGRALMIDGVDVAVLCETAQIMLDCKLDEAALKA</sequence>
<reference evidence="5 6" key="1">
    <citation type="journal article" date="2016" name="Sci. Rep.">
        <title>Peltaster fructicola genome reveals evolution from an invasive phytopathogen to an ectophytic parasite.</title>
        <authorList>
            <person name="Xu C."/>
            <person name="Chen H."/>
            <person name="Gleason M.L."/>
            <person name="Xu J.R."/>
            <person name="Liu H."/>
            <person name="Zhang R."/>
            <person name="Sun G."/>
        </authorList>
    </citation>
    <scope>NUCLEOTIDE SEQUENCE [LARGE SCALE GENOMIC DNA]</scope>
    <source>
        <strain evidence="5 6">LNHT1506</strain>
    </source>
</reference>
<dbReference type="PRINTS" id="PR00420">
    <property type="entry name" value="RNGMNOXGNASE"/>
</dbReference>